<dbReference type="InterPro" id="IPR007391">
    <property type="entry name" value="Vancomycin_resist_VanW"/>
</dbReference>
<proteinExistence type="predicted"/>
<evidence type="ECO:0000313" key="5">
    <source>
        <dbReference type="Proteomes" id="UP000823935"/>
    </source>
</evidence>
<reference evidence="4" key="2">
    <citation type="journal article" date="2021" name="PeerJ">
        <title>Extensive microbial diversity within the chicken gut microbiome revealed by metagenomics and culture.</title>
        <authorList>
            <person name="Gilroy R."/>
            <person name="Ravi A."/>
            <person name="Getino M."/>
            <person name="Pursley I."/>
            <person name="Horton D.L."/>
            <person name="Alikhan N.F."/>
            <person name="Baker D."/>
            <person name="Gharbi K."/>
            <person name="Hall N."/>
            <person name="Watson M."/>
            <person name="Adriaenssens E.M."/>
            <person name="Foster-Nyarko E."/>
            <person name="Jarju S."/>
            <person name="Secka A."/>
            <person name="Antonio M."/>
            <person name="Oren A."/>
            <person name="Chaudhuri R.R."/>
            <person name="La Ragione R."/>
            <person name="Hildebrand F."/>
            <person name="Pallen M.J."/>
        </authorList>
    </citation>
    <scope>NUCLEOTIDE SEQUENCE</scope>
    <source>
        <strain evidence="4">CHK190-19873</strain>
    </source>
</reference>
<gene>
    <name evidence="4" type="ORF">IAB44_03985</name>
</gene>
<dbReference type="Gene3D" id="3.10.20.800">
    <property type="match status" value="1"/>
</dbReference>
<dbReference type="PANTHER" id="PTHR35788">
    <property type="entry name" value="EXPORTED PROTEIN-RELATED"/>
    <property type="match status" value="1"/>
</dbReference>
<evidence type="ECO:0000256" key="1">
    <source>
        <dbReference type="SAM" id="MobiDB-lite"/>
    </source>
</evidence>
<dbReference type="InterPro" id="IPR038054">
    <property type="entry name" value="LD_TPept-like_central_sf"/>
</dbReference>
<keyword evidence="2" id="KW-0732">Signal</keyword>
<dbReference type="InterPro" id="IPR022029">
    <property type="entry name" value="YoaR-like_PG-bd"/>
</dbReference>
<evidence type="ECO:0000259" key="3">
    <source>
        <dbReference type="Pfam" id="PF12229"/>
    </source>
</evidence>
<evidence type="ECO:0000313" key="4">
    <source>
        <dbReference type="EMBL" id="HIS30698.1"/>
    </source>
</evidence>
<name>A0A9D1ERN3_9FIRM</name>
<accession>A0A9D1ERN3</accession>
<dbReference type="EMBL" id="DVIQ01000022">
    <property type="protein sequence ID" value="HIS30698.1"/>
    <property type="molecule type" value="Genomic_DNA"/>
</dbReference>
<evidence type="ECO:0000256" key="2">
    <source>
        <dbReference type="SAM" id="SignalP"/>
    </source>
</evidence>
<sequence>MKGKYLIPALAAGLFAVSFFTAASAEEETISQGVYIGSVDVSGMTAQEAETAVNQAIEQSVGEGFTVRIGDETATATAQDFGLTWENTEVVEEAMALGKSGNIIKRYKDTKDLENHTTTFELTYEPDESLVADFVERMAQTYDREATDGSLYRDSNGNFVIEGGVVGIVVDQDASVQAILDYLDSTGGASDGEIVLEVTEDVPRGTQEELSQVQDLLGTATTYYGSTYERNTNVEVGASKLNGHIIYPGETFSVTAAVIPFTAENGYMLAPSYESGSVVDSYGGGICQVSTTLYNAVLDAELEVVERHNHSMTVSYVEASKDAAIAEGLLDFQFSNNTDAPIYIEGWAGGGQLTFNIFGKEYRPSDRYVEYISEILSTTTDTSVKLVADYENNVGYLEQTQSAMEGVEAVLWKQVTYNGETTTEQVNSSHYQATPATYDVGVNSTDPNLTNAMLQAIATGSLEAVQNVINNGVTTEPTTEAPATEAPATEAPATEAPATEAPATEAPATEAPATEAPATEAPATEAPATEAPATEPVTEAPATEAPADPAEDVVVIGDGEELLDENGNYIGE</sequence>
<dbReference type="InterPro" id="IPR052913">
    <property type="entry name" value="Glycopeptide_resist_protein"/>
</dbReference>
<dbReference type="AlphaFoldDB" id="A0A9D1ERN3"/>
<organism evidence="4 5">
    <name type="scientific">Candidatus Limivivens intestinipullorum</name>
    <dbReference type="NCBI Taxonomy" id="2840858"/>
    <lineage>
        <taxon>Bacteria</taxon>
        <taxon>Bacillati</taxon>
        <taxon>Bacillota</taxon>
        <taxon>Clostridia</taxon>
        <taxon>Lachnospirales</taxon>
        <taxon>Lachnospiraceae</taxon>
        <taxon>Lachnospiraceae incertae sedis</taxon>
        <taxon>Candidatus Limivivens</taxon>
    </lineage>
</organism>
<feature type="chain" id="PRO_5039577546" evidence="2">
    <location>
        <begin position="26"/>
        <end position="572"/>
    </location>
</feature>
<feature type="domain" description="YoaR-like putative peptidoglycan binding" evidence="3">
    <location>
        <begin position="76"/>
        <end position="183"/>
    </location>
</feature>
<feature type="region of interest" description="Disordered" evidence="1">
    <location>
        <begin position="474"/>
        <end position="572"/>
    </location>
</feature>
<dbReference type="Pfam" id="PF04294">
    <property type="entry name" value="VanW"/>
    <property type="match status" value="1"/>
</dbReference>
<dbReference type="Proteomes" id="UP000823935">
    <property type="component" value="Unassembled WGS sequence"/>
</dbReference>
<dbReference type="Pfam" id="PF12229">
    <property type="entry name" value="PG_binding_4"/>
    <property type="match status" value="1"/>
</dbReference>
<feature type="signal peptide" evidence="2">
    <location>
        <begin position="1"/>
        <end position="25"/>
    </location>
</feature>
<reference evidence="4" key="1">
    <citation type="submission" date="2020-10" db="EMBL/GenBank/DDBJ databases">
        <authorList>
            <person name="Gilroy R."/>
        </authorList>
    </citation>
    <scope>NUCLEOTIDE SEQUENCE</scope>
    <source>
        <strain evidence="4">CHK190-19873</strain>
    </source>
</reference>
<dbReference type="PANTHER" id="PTHR35788:SF1">
    <property type="entry name" value="EXPORTED PROTEIN"/>
    <property type="match status" value="1"/>
</dbReference>
<protein>
    <submittedName>
        <fullName evidence="4">VanW family protein</fullName>
    </submittedName>
</protein>
<feature type="compositionally biased region" description="Low complexity" evidence="1">
    <location>
        <begin position="474"/>
        <end position="548"/>
    </location>
</feature>
<comment type="caution">
    <text evidence="4">The sequence shown here is derived from an EMBL/GenBank/DDBJ whole genome shotgun (WGS) entry which is preliminary data.</text>
</comment>